<keyword evidence="2" id="KW-1185">Reference proteome</keyword>
<comment type="caution">
    <text evidence="1">The sequence shown here is derived from an EMBL/GenBank/DDBJ whole genome shotgun (WGS) entry which is preliminary data.</text>
</comment>
<evidence type="ECO:0000313" key="1">
    <source>
        <dbReference type="EMBL" id="PUU72946.1"/>
    </source>
</evidence>
<dbReference type="Proteomes" id="UP000244722">
    <property type="component" value="Unassembled WGS sequence"/>
</dbReference>
<gene>
    <name evidence="1" type="ORF">B9Z19DRAFT_1096215</name>
</gene>
<evidence type="ECO:0000313" key="2">
    <source>
        <dbReference type="Proteomes" id="UP000244722"/>
    </source>
</evidence>
<dbReference type="EMBL" id="NESQ01000439">
    <property type="protein sequence ID" value="PUU72946.1"/>
    <property type="molecule type" value="Genomic_DNA"/>
</dbReference>
<reference evidence="1 2" key="1">
    <citation type="submission" date="2017-04" db="EMBL/GenBank/DDBJ databases">
        <title>Draft genome sequence of Tuber borchii Vittad., a whitish edible truffle.</title>
        <authorList>
            <consortium name="DOE Joint Genome Institute"/>
            <person name="Murat C."/>
            <person name="Kuo A."/>
            <person name="Barry K.W."/>
            <person name="Clum A."/>
            <person name="Dockter R.B."/>
            <person name="Fauchery L."/>
            <person name="Iotti M."/>
            <person name="Kohler A."/>
            <person name="Labutti K."/>
            <person name="Lindquist E.A."/>
            <person name="Lipzen A."/>
            <person name="Ohm R.A."/>
            <person name="Wang M."/>
            <person name="Grigoriev I.V."/>
            <person name="Zambonelli A."/>
            <person name="Martin F.M."/>
        </authorList>
    </citation>
    <scope>NUCLEOTIDE SEQUENCE [LARGE SCALE GENOMIC DNA]</scope>
    <source>
        <strain evidence="1 2">Tbo3840</strain>
    </source>
</reference>
<proteinExistence type="predicted"/>
<accession>A0A2T6ZBX8</accession>
<name>A0A2T6ZBX8_TUBBO</name>
<organism evidence="1 2">
    <name type="scientific">Tuber borchii</name>
    <name type="common">White truffle</name>
    <dbReference type="NCBI Taxonomy" id="42251"/>
    <lineage>
        <taxon>Eukaryota</taxon>
        <taxon>Fungi</taxon>
        <taxon>Dikarya</taxon>
        <taxon>Ascomycota</taxon>
        <taxon>Pezizomycotina</taxon>
        <taxon>Pezizomycetes</taxon>
        <taxon>Pezizales</taxon>
        <taxon>Tuberaceae</taxon>
        <taxon>Tuber</taxon>
    </lineage>
</organism>
<dbReference type="AlphaFoldDB" id="A0A2T6ZBX8"/>
<sequence>MDSLPTISVSDLFTPLALLASSLVLNWLLKAVVDADDVNSVLGIGLGLPIRLQCYASKALKPMLLLWYSLFLAISSGH</sequence>
<protein>
    <submittedName>
        <fullName evidence="1">Uncharacterized protein</fullName>
    </submittedName>
</protein>